<evidence type="ECO:0000256" key="1">
    <source>
        <dbReference type="ARBA" id="ARBA00000474"/>
    </source>
</evidence>
<keyword evidence="9 10" id="KW-0413">Isomerase</keyword>
<dbReference type="GO" id="GO:0006094">
    <property type="term" value="P:gluconeogenesis"/>
    <property type="evidence" value="ECO:0007669"/>
    <property type="project" value="UniProtKB-KW"/>
</dbReference>
<evidence type="ECO:0000256" key="9">
    <source>
        <dbReference type="ARBA" id="ARBA00023235"/>
    </source>
</evidence>
<comment type="caution">
    <text evidence="11">The sequence shown here is derived from an EMBL/GenBank/DDBJ whole genome shotgun (WGS) entry which is preliminary data.</text>
</comment>
<dbReference type="PROSITE" id="PS51440">
    <property type="entry name" value="TIM_2"/>
    <property type="match status" value="1"/>
</dbReference>
<evidence type="ECO:0000313" key="12">
    <source>
        <dbReference type="Proteomes" id="UP001516400"/>
    </source>
</evidence>
<comment type="similarity">
    <text evidence="4 10">Belongs to the triosephosphate isomerase family.</text>
</comment>
<evidence type="ECO:0000256" key="3">
    <source>
        <dbReference type="ARBA" id="ARBA00004742"/>
    </source>
</evidence>
<organism evidence="11 12">
    <name type="scientific">Cryptolaemus montrouzieri</name>
    <dbReference type="NCBI Taxonomy" id="559131"/>
    <lineage>
        <taxon>Eukaryota</taxon>
        <taxon>Metazoa</taxon>
        <taxon>Ecdysozoa</taxon>
        <taxon>Arthropoda</taxon>
        <taxon>Hexapoda</taxon>
        <taxon>Insecta</taxon>
        <taxon>Pterygota</taxon>
        <taxon>Neoptera</taxon>
        <taxon>Endopterygota</taxon>
        <taxon>Coleoptera</taxon>
        <taxon>Polyphaga</taxon>
        <taxon>Cucujiformia</taxon>
        <taxon>Coccinelloidea</taxon>
        <taxon>Coccinellidae</taxon>
        <taxon>Scymninae</taxon>
        <taxon>Scymnini</taxon>
        <taxon>Cryptolaemus</taxon>
    </lineage>
</organism>
<dbReference type="InterPro" id="IPR000652">
    <property type="entry name" value="Triosephosphate_isomerase"/>
</dbReference>
<accession>A0ABD2NWZ6</accession>
<evidence type="ECO:0000256" key="10">
    <source>
        <dbReference type="RuleBase" id="RU363013"/>
    </source>
</evidence>
<evidence type="ECO:0000256" key="7">
    <source>
        <dbReference type="ARBA" id="ARBA00019397"/>
    </source>
</evidence>
<evidence type="ECO:0000256" key="2">
    <source>
        <dbReference type="ARBA" id="ARBA00004680"/>
    </source>
</evidence>
<comment type="catalytic activity">
    <reaction evidence="1 10">
        <text>D-glyceraldehyde 3-phosphate = dihydroxyacetone phosphate</text>
        <dbReference type="Rhea" id="RHEA:18585"/>
        <dbReference type="ChEBI" id="CHEBI:57642"/>
        <dbReference type="ChEBI" id="CHEBI:59776"/>
        <dbReference type="EC" id="5.3.1.1"/>
    </reaction>
</comment>
<dbReference type="PANTHER" id="PTHR21139:SF2">
    <property type="entry name" value="TRIOSEPHOSPHATE ISOMERASE"/>
    <property type="match status" value="1"/>
</dbReference>
<reference evidence="11 12" key="1">
    <citation type="journal article" date="2021" name="BMC Biol.">
        <title>Horizontally acquired antibacterial genes associated with adaptive radiation of ladybird beetles.</title>
        <authorList>
            <person name="Li H.S."/>
            <person name="Tang X.F."/>
            <person name="Huang Y.H."/>
            <person name="Xu Z.Y."/>
            <person name="Chen M.L."/>
            <person name="Du X.Y."/>
            <person name="Qiu B.Y."/>
            <person name="Chen P.T."/>
            <person name="Zhang W."/>
            <person name="Slipinski A."/>
            <person name="Escalona H.E."/>
            <person name="Waterhouse R.M."/>
            <person name="Zwick A."/>
            <person name="Pang H."/>
        </authorList>
    </citation>
    <scope>NUCLEOTIDE SEQUENCE [LARGE SCALE GENOMIC DNA]</scope>
    <source>
        <strain evidence="11">SYSU2018</strain>
    </source>
</reference>
<dbReference type="EC" id="5.3.1.1" evidence="6 10"/>
<keyword evidence="10" id="KW-0324">Glycolysis</keyword>
<dbReference type="Pfam" id="PF00121">
    <property type="entry name" value="TIM"/>
    <property type="match status" value="1"/>
</dbReference>
<name>A0ABD2NWZ6_9CUCU</name>
<proteinExistence type="inferred from homology"/>
<comment type="pathway">
    <text evidence="2 10">Carbohydrate degradation; glycolysis; D-glyceraldehyde 3-phosphate from glycerone phosphate: step 1/1.</text>
</comment>
<gene>
    <name evidence="11" type="ORF">HHI36_006352</name>
</gene>
<comment type="subunit">
    <text evidence="5">Homodimer.</text>
</comment>
<dbReference type="InterPro" id="IPR013785">
    <property type="entry name" value="Aldolase_TIM"/>
</dbReference>
<dbReference type="AlphaFoldDB" id="A0ABD2NWZ6"/>
<protein>
    <recommendedName>
        <fullName evidence="7 10">Triosephosphate isomerase</fullName>
        <ecNumber evidence="6 10">5.3.1.1</ecNumber>
    </recommendedName>
</protein>
<dbReference type="EMBL" id="JABFTP020000144">
    <property type="protein sequence ID" value="KAL3283203.1"/>
    <property type="molecule type" value="Genomic_DNA"/>
</dbReference>
<dbReference type="InterPro" id="IPR035990">
    <property type="entry name" value="TIM_sf"/>
</dbReference>
<evidence type="ECO:0000256" key="5">
    <source>
        <dbReference type="ARBA" id="ARBA00011738"/>
    </source>
</evidence>
<sequence length="281" mass="31461">MQAEKKNLPKKTCAEECRLTAQKLGLYCPPEKTFIVTGNWKMNGDKKIADQIIKLLRCSPIVKGNEVILGIPAPYLDYVQQRKPKFVSVAGQNVYKESKGPYTGEISADMLIDWGVKWVILGAAERRIYFHEDYDLIGAKAKYALDQGVKVLLCIGETAGQRECKEHIQALHKQLDTVLDYVDKPKWKNIMIVYEPLWTVGTGRTAELDEVQEAADAIRTWVKDNVDEEIAINIFIQFGGPMTPTTAKLYANLKDIDGLYVGAPSLKPEFIGIINANAKAE</sequence>
<dbReference type="Gene3D" id="3.20.20.70">
    <property type="entry name" value="Aldolase class I"/>
    <property type="match status" value="1"/>
</dbReference>
<dbReference type="PANTHER" id="PTHR21139">
    <property type="entry name" value="TRIOSEPHOSPHATE ISOMERASE"/>
    <property type="match status" value="1"/>
</dbReference>
<dbReference type="GO" id="GO:0004807">
    <property type="term" value="F:triose-phosphate isomerase activity"/>
    <property type="evidence" value="ECO:0007669"/>
    <property type="project" value="UniProtKB-EC"/>
</dbReference>
<keyword evidence="12" id="KW-1185">Reference proteome</keyword>
<evidence type="ECO:0000313" key="11">
    <source>
        <dbReference type="EMBL" id="KAL3283203.1"/>
    </source>
</evidence>
<dbReference type="SUPFAM" id="SSF51351">
    <property type="entry name" value="Triosephosphate isomerase (TIM)"/>
    <property type="match status" value="1"/>
</dbReference>
<evidence type="ECO:0000256" key="6">
    <source>
        <dbReference type="ARBA" id="ARBA00011940"/>
    </source>
</evidence>
<dbReference type="GO" id="GO:0006096">
    <property type="term" value="P:glycolytic process"/>
    <property type="evidence" value="ECO:0007669"/>
    <property type="project" value="UniProtKB-KW"/>
</dbReference>
<dbReference type="NCBIfam" id="TIGR00419">
    <property type="entry name" value="tim"/>
    <property type="match status" value="1"/>
</dbReference>
<dbReference type="CDD" id="cd00311">
    <property type="entry name" value="TIM"/>
    <property type="match status" value="1"/>
</dbReference>
<comment type="pathway">
    <text evidence="3 10">Carbohydrate biosynthesis; gluconeogenesis.</text>
</comment>
<evidence type="ECO:0000256" key="8">
    <source>
        <dbReference type="ARBA" id="ARBA00022432"/>
    </source>
</evidence>
<evidence type="ECO:0000256" key="4">
    <source>
        <dbReference type="ARBA" id="ARBA00007422"/>
    </source>
</evidence>
<dbReference type="Proteomes" id="UP001516400">
    <property type="component" value="Unassembled WGS sequence"/>
</dbReference>
<keyword evidence="8 10" id="KW-0312">Gluconeogenesis</keyword>